<feature type="active site" description="Cysteine sulfenic acid (-SOH) intermediate" evidence="6">
    <location>
        <position position="63"/>
    </location>
</feature>
<dbReference type="PROSITE" id="PS01265">
    <property type="entry name" value="TPX"/>
    <property type="match status" value="1"/>
</dbReference>
<comment type="function">
    <text evidence="6">Thiol-specific peroxidase that catalyzes the reduction of hydrogen peroxide and organic hydroperoxides to water and alcohols, respectively. Plays a role in cell protection against oxidative stress by detoxifying peroxides.</text>
</comment>
<dbReference type="HAMAP" id="MF_00269">
    <property type="entry name" value="Tpx"/>
    <property type="match status" value="1"/>
</dbReference>
<reference evidence="8 9" key="1">
    <citation type="submission" date="2022-01" db="EMBL/GenBank/DDBJ databases">
        <title>Dethiosulfovibrio faecalis sp. nov., a novel proteolytic, non-sulfur-reducing bacterium isolated from a marine aquaculture solid waste bioreactor.</title>
        <authorList>
            <person name="Grabowski S."/>
            <person name="Apolinario E."/>
            <person name="Schneider N."/>
            <person name="Marshall C.W."/>
            <person name="Sowers K.R."/>
        </authorList>
    </citation>
    <scope>NUCLEOTIDE SEQUENCE [LARGE SCALE GENOMIC DNA]</scope>
    <source>
        <strain evidence="8 9">DSM 12537</strain>
    </source>
</reference>
<dbReference type="Proteomes" id="UP001200430">
    <property type="component" value="Unassembled WGS sequence"/>
</dbReference>
<dbReference type="EMBL" id="JAKGUD010000010">
    <property type="protein sequence ID" value="MCF4143038.1"/>
    <property type="molecule type" value="Genomic_DNA"/>
</dbReference>
<dbReference type="Pfam" id="PF08534">
    <property type="entry name" value="Redoxin"/>
    <property type="match status" value="1"/>
</dbReference>
<name>A0ABS9EPB4_9BACT</name>
<keyword evidence="2 6" id="KW-0049">Antioxidant</keyword>
<dbReference type="EC" id="1.11.1.24" evidence="6"/>
<dbReference type="InterPro" id="IPR050455">
    <property type="entry name" value="Tpx_Peroxidase_subfamily"/>
</dbReference>
<evidence type="ECO:0000256" key="6">
    <source>
        <dbReference type="HAMAP-Rule" id="MF_00269"/>
    </source>
</evidence>
<evidence type="ECO:0000256" key="3">
    <source>
        <dbReference type="ARBA" id="ARBA00023002"/>
    </source>
</evidence>
<dbReference type="InterPro" id="IPR036249">
    <property type="entry name" value="Thioredoxin-like_sf"/>
</dbReference>
<dbReference type="NCBIfam" id="NF001808">
    <property type="entry name" value="PRK00522.1"/>
    <property type="match status" value="1"/>
</dbReference>
<dbReference type="RefSeq" id="WP_236099749.1">
    <property type="nucleotide sequence ID" value="NZ_JAKGUD010000010.1"/>
</dbReference>
<dbReference type="SUPFAM" id="SSF52833">
    <property type="entry name" value="Thioredoxin-like"/>
    <property type="match status" value="1"/>
</dbReference>
<dbReference type="PANTHER" id="PTHR43110">
    <property type="entry name" value="THIOL PEROXIDASE"/>
    <property type="match status" value="1"/>
</dbReference>
<evidence type="ECO:0000256" key="4">
    <source>
        <dbReference type="ARBA" id="ARBA00023157"/>
    </source>
</evidence>
<evidence type="ECO:0000256" key="1">
    <source>
        <dbReference type="ARBA" id="ARBA00022559"/>
    </source>
</evidence>
<sequence>MERNNVVTMKGNPVTLVGPELKVGDKAPDFAVLDKGLSPKSLSDYTGKIKVLSVTPSLDTPVCDMQAKWFNDEATSLPGDVVVLNVSMDLPFAIGRFCAANGVDKVEVLSDHRDASFGESWGLLIKELRLLTRAVAIVDDEDVLRYLQIVPEATDSPDYDPLMEALKSVVQR</sequence>
<protein>
    <recommendedName>
        <fullName evidence="6">Thiol peroxidase</fullName>
        <shortName evidence="6">Tpx</shortName>
        <ecNumber evidence="6">1.11.1.24</ecNumber>
    </recommendedName>
    <alternativeName>
        <fullName evidence="6">Peroxiredoxin tpx</fullName>
        <shortName evidence="6">Prx</shortName>
    </alternativeName>
    <alternativeName>
        <fullName evidence="6">Thioredoxin peroxidase</fullName>
    </alternativeName>
    <alternativeName>
        <fullName evidence="6">Thioredoxin-dependent peroxiredoxin</fullName>
    </alternativeName>
</protein>
<proteinExistence type="inferred from homology"/>
<dbReference type="GO" id="GO:0004601">
    <property type="term" value="F:peroxidase activity"/>
    <property type="evidence" value="ECO:0007669"/>
    <property type="project" value="UniProtKB-KW"/>
</dbReference>
<keyword evidence="5 6" id="KW-0676">Redox-active center</keyword>
<comment type="subunit">
    <text evidence="6">Homodimer.</text>
</comment>
<evidence type="ECO:0000259" key="7">
    <source>
        <dbReference type="PROSITE" id="PS51352"/>
    </source>
</evidence>
<dbReference type="Gene3D" id="3.40.30.10">
    <property type="entry name" value="Glutaredoxin"/>
    <property type="match status" value="1"/>
</dbReference>
<organism evidence="8 9">
    <name type="scientific">Dethiosulfovibrio marinus</name>
    <dbReference type="NCBI Taxonomy" id="133532"/>
    <lineage>
        <taxon>Bacteria</taxon>
        <taxon>Thermotogati</taxon>
        <taxon>Synergistota</taxon>
        <taxon>Synergistia</taxon>
        <taxon>Synergistales</taxon>
        <taxon>Dethiosulfovibrionaceae</taxon>
        <taxon>Dethiosulfovibrio</taxon>
    </lineage>
</organism>
<evidence type="ECO:0000256" key="2">
    <source>
        <dbReference type="ARBA" id="ARBA00022862"/>
    </source>
</evidence>
<keyword evidence="9" id="KW-1185">Reference proteome</keyword>
<dbReference type="CDD" id="cd03014">
    <property type="entry name" value="PRX_Atyp2cys"/>
    <property type="match status" value="1"/>
</dbReference>
<keyword evidence="4" id="KW-1015">Disulfide bond</keyword>
<dbReference type="InterPro" id="IPR013740">
    <property type="entry name" value="Redoxin"/>
</dbReference>
<dbReference type="InterPro" id="IPR002065">
    <property type="entry name" value="TPX"/>
</dbReference>
<dbReference type="InterPro" id="IPR013766">
    <property type="entry name" value="Thioredoxin_domain"/>
</dbReference>
<keyword evidence="1 6" id="KW-0575">Peroxidase</keyword>
<comment type="catalytic activity">
    <reaction evidence="6">
        <text>a hydroperoxide + [thioredoxin]-dithiol = an alcohol + [thioredoxin]-disulfide + H2O</text>
        <dbReference type="Rhea" id="RHEA:62620"/>
        <dbReference type="Rhea" id="RHEA-COMP:10698"/>
        <dbReference type="Rhea" id="RHEA-COMP:10700"/>
        <dbReference type="ChEBI" id="CHEBI:15377"/>
        <dbReference type="ChEBI" id="CHEBI:29950"/>
        <dbReference type="ChEBI" id="CHEBI:30879"/>
        <dbReference type="ChEBI" id="CHEBI:35924"/>
        <dbReference type="ChEBI" id="CHEBI:50058"/>
        <dbReference type="EC" id="1.11.1.24"/>
    </reaction>
</comment>
<evidence type="ECO:0000313" key="8">
    <source>
        <dbReference type="EMBL" id="MCF4143038.1"/>
    </source>
</evidence>
<dbReference type="PROSITE" id="PS51352">
    <property type="entry name" value="THIOREDOXIN_2"/>
    <property type="match status" value="1"/>
</dbReference>
<keyword evidence="3 6" id="KW-0560">Oxidoreductase</keyword>
<comment type="similarity">
    <text evidence="6">Belongs to the peroxiredoxin family. Tpx subfamily.</text>
</comment>
<comment type="caution">
    <text evidence="6">Lacks conserved residue(s) required for the propagation of feature annotation.</text>
</comment>
<gene>
    <name evidence="6 8" type="primary">tpx</name>
    <name evidence="8" type="ORF">L2W38_09460</name>
</gene>
<evidence type="ECO:0000256" key="5">
    <source>
        <dbReference type="ARBA" id="ARBA00023284"/>
    </source>
</evidence>
<feature type="domain" description="Thioredoxin" evidence="7">
    <location>
        <begin position="21"/>
        <end position="171"/>
    </location>
</feature>
<dbReference type="PANTHER" id="PTHR43110:SF1">
    <property type="entry name" value="THIOL PEROXIDASE"/>
    <property type="match status" value="1"/>
</dbReference>
<comment type="caution">
    <text evidence="8">The sequence shown here is derived from an EMBL/GenBank/DDBJ whole genome shotgun (WGS) entry which is preliminary data.</text>
</comment>
<evidence type="ECO:0000313" key="9">
    <source>
        <dbReference type="Proteomes" id="UP001200430"/>
    </source>
</evidence>
<accession>A0ABS9EPB4</accession>
<dbReference type="InterPro" id="IPR018219">
    <property type="entry name" value="Tpx_CS"/>
</dbReference>